<accession>A0A8J2QYZ2</accession>
<comment type="caution">
    <text evidence="1">The sequence shown here is derived from an EMBL/GenBank/DDBJ whole genome shotgun (WGS) entry which is preliminary data.</text>
</comment>
<dbReference type="AlphaFoldDB" id="A0A8J2QYZ2"/>
<reference evidence="1" key="1">
    <citation type="submission" date="2021-09" db="EMBL/GenBank/DDBJ databases">
        <authorList>
            <person name="Martin H S."/>
        </authorList>
    </citation>
    <scope>NUCLEOTIDE SEQUENCE</scope>
</reference>
<evidence type="ECO:0000313" key="1">
    <source>
        <dbReference type="EMBL" id="CAG9573767.1"/>
    </source>
</evidence>
<sequence length="179" mass="19751">MSENLIKCANCNVVISEVLAFIRNKHDVMDNESLVRICQSAFSEEEIDEAKKKLFTSVKTKQKYLPEDLKQNFQRVRSPLSLFSDDKINIRRGGYFRNSGPIGPPHVTSELTADANGRTTCDVTAASHGNNNIMSAPTNNQNNDLFNKPAYSALFHSPAINKVVPAAPVRSPVLCSEGI</sequence>
<organism evidence="1 2">
    <name type="scientific">Danaus chrysippus</name>
    <name type="common">African queen</name>
    <dbReference type="NCBI Taxonomy" id="151541"/>
    <lineage>
        <taxon>Eukaryota</taxon>
        <taxon>Metazoa</taxon>
        <taxon>Ecdysozoa</taxon>
        <taxon>Arthropoda</taxon>
        <taxon>Hexapoda</taxon>
        <taxon>Insecta</taxon>
        <taxon>Pterygota</taxon>
        <taxon>Neoptera</taxon>
        <taxon>Endopterygota</taxon>
        <taxon>Lepidoptera</taxon>
        <taxon>Glossata</taxon>
        <taxon>Ditrysia</taxon>
        <taxon>Papilionoidea</taxon>
        <taxon>Nymphalidae</taxon>
        <taxon>Danainae</taxon>
        <taxon>Danaini</taxon>
        <taxon>Danaina</taxon>
        <taxon>Danaus</taxon>
        <taxon>Anosia</taxon>
    </lineage>
</organism>
<keyword evidence="2" id="KW-1185">Reference proteome</keyword>
<name>A0A8J2QYZ2_9NEOP</name>
<evidence type="ECO:0000313" key="2">
    <source>
        <dbReference type="Proteomes" id="UP000789524"/>
    </source>
</evidence>
<gene>
    <name evidence="1" type="ORF">DCHRY22_LOCUS10630</name>
</gene>
<dbReference type="Proteomes" id="UP000789524">
    <property type="component" value="Unassembled WGS sequence"/>
</dbReference>
<dbReference type="OrthoDB" id="7362285at2759"/>
<proteinExistence type="predicted"/>
<dbReference type="EMBL" id="CAKASE010000070">
    <property type="protein sequence ID" value="CAG9573767.1"/>
    <property type="molecule type" value="Genomic_DNA"/>
</dbReference>
<protein>
    <submittedName>
        <fullName evidence="1">(African queen) hypothetical protein</fullName>
    </submittedName>
</protein>